<keyword evidence="1" id="KW-0812">Transmembrane</keyword>
<dbReference type="AlphaFoldDB" id="A0A0F6YMR2"/>
<dbReference type="EMBL" id="CP011125">
    <property type="protein sequence ID" value="AKF10603.1"/>
    <property type="molecule type" value="Genomic_DNA"/>
</dbReference>
<dbReference type="RefSeq" id="WP_053237553.1">
    <property type="nucleotide sequence ID" value="NZ_CP011125.1"/>
</dbReference>
<evidence type="ECO:0000256" key="1">
    <source>
        <dbReference type="SAM" id="Phobius"/>
    </source>
</evidence>
<evidence type="ECO:0000313" key="3">
    <source>
        <dbReference type="Proteomes" id="UP000034883"/>
    </source>
</evidence>
<keyword evidence="1" id="KW-1133">Transmembrane helix</keyword>
<protein>
    <submittedName>
        <fullName evidence="2">Uncharacterized protein</fullName>
    </submittedName>
</protein>
<dbReference type="Proteomes" id="UP000034883">
    <property type="component" value="Chromosome"/>
</dbReference>
<evidence type="ECO:0000313" key="2">
    <source>
        <dbReference type="EMBL" id="AKF10603.1"/>
    </source>
</evidence>
<feature type="transmembrane region" description="Helical" evidence="1">
    <location>
        <begin position="21"/>
        <end position="49"/>
    </location>
</feature>
<keyword evidence="1" id="KW-0472">Membrane</keyword>
<reference evidence="2 3" key="1">
    <citation type="submission" date="2015-03" db="EMBL/GenBank/DDBJ databases">
        <title>Genome assembly of Sandaracinus amylolyticus DSM 53668.</title>
        <authorList>
            <person name="Sharma G."/>
            <person name="Subramanian S."/>
        </authorList>
    </citation>
    <scope>NUCLEOTIDE SEQUENCE [LARGE SCALE GENOMIC DNA]</scope>
    <source>
        <strain evidence="2 3">DSM 53668</strain>
    </source>
</reference>
<sequence length="174" mass="17482">MNPFEQLQHRAQRRAEQKASQAMTGCFITAFGVGLAGCILSGVGGYVAWQLYRASSDPWAGGIGNIEATAIWDGTGPLVCAGNQVLDVTPVTATLGASPAISAMGNCRMTLHGVNVSAPIALQVGGNAEVILDGGSYTGATAAIVAGASSHVVVQGAVIQGAVQRTGGARVEGM</sequence>
<keyword evidence="3" id="KW-1185">Reference proteome</keyword>
<gene>
    <name evidence="2" type="ORF">DB32_007752</name>
</gene>
<name>A0A0F6YMR2_9BACT</name>
<proteinExistence type="predicted"/>
<accession>A0A0F6YMR2</accession>
<organism evidence="2 3">
    <name type="scientific">Sandaracinus amylolyticus</name>
    <dbReference type="NCBI Taxonomy" id="927083"/>
    <lineage>
        <taxon>Bacteria</taxon>
        <taxon>Pseudomonadati</taxon>
        <taxon>Myxococcota</taxon>
        <taxon>Polyangia</taxon>
        <taxon>Polyangiales</taxon>
        <taxon>Sandaracinaceae</taxon>
        <taxon>Sandaracinus</taxon>
    </lineage>
</organism>
<dbReference type="KEGG" id="samy:DB32_007752"/>